<proteinExistence type="predicted"/>
<protein>
    <submittedName>
        <fullName evidence="1">Uncharacterized protein</fullName>
    </submittedName>
</protein>
<gene>
    <name evidence="1" type="ORF">FA95DRAFT_151666</name>
</gene>
<organism evidence="1 2">
    <name type="scientific">Auriscalpium vulgare</name>
    <dbReference type="NCBI Taxonomy" id="40419"/>
    <lineage>
        <taxon>Eukaryota</taxon>
        <taxon>Fungi</taxon>
        <taxon>Dikarya</taxon>
        <taxon>Basidiomycota</taxon>
        <taxon>Agaricomycotina</taxon>
        <taxon>Agaricomycetes</taxon>
        <taxon>Russulales</taxon>
        <taxon>Auriscalpiaceae</taxon>
        <taxon>Auriscalpium</taxon>
    </lineage>
</organism>
<reference evidence="1" key="2">
    <citation type="journal article" date="2022" name="New Phytol.">
        <title>Evolutionary transition to the ectomycorrhizal habit in the genomes of a hyperdiverse lineage of mushroom-forming fungi.</title>
        <authorList>
            <person name="Looney B."/>
            <person name="Miyauchi S."/>
            <person name="Morin E."/>
            <person name="Drula E."/>
            <person name="Courty P.E."/>
            <person name="Kohler A."/>
            <person name="Kuo A."/>
            <person name="LaButti K."/>
            <person name="Pangilinan J."/>
            <person name="Lipzen A."/>
            <person name="Riley R."/>
            <person name="Andreopoulos W."/>
            <person name="He G."/>
            <person name="Johnson J."/>
            <person name="Nolan M."/>
            <person name="Tritt A."/>
            <person name="Barry K.W."/>
            <person name="Grigoriev I.V."/>
            <person name="Nagy L.G."/>
            <person name="Hibbett D."/>
            <person name="Henrissat B."/>
            <person name="Matheny P.B."/>
            <person name="Labbe J."/>
            <person name="Martin F.M."/>
        </authorList>
    </citation>
    <scope>NUCLEOTIDE SEQUENCE</scope>
    <source>
        <strain evidence="1">FP105234-sp</strain>
    </source>
</reference>
<dbReference type="Proteomes" id="UP000814033">
    <property type="component" value="Unassembled WGS sequence"/>
</dbReference>
<evidence type="ECO:0000313" key="1">
    <source>
        <dbReference type="EMBL" id="KAI0045226.1"/>
    </source>
</evidence>
<accession>A0ACB8RNK0</accession>
<sequence length="312" mass="33488">MRLHDAQQQSRKSWPDDFPDAMAFLKEKARELIQLREENEELEFRRSQAILLAEGWKDRAQTLEEQLRDERCSIIDASSSGDSDIASLGSGSLATSSIGSISSILRRYEHTVPPIRLLDLPLPSSTSLVSIEGFDPLPALDSHTSSASPVCLADSAKDNPPPTICCSASISLQAPHPRPTAPCAPVVDWCKVESMAKEYMLLEQEFERRNANNAVAPDTSSALTTLHSPSSSPSPSTPLTSTSTSPAPSTPPVPSTPPLPIAEPKARVTPVLPFAASPIAQKLPIGELIDAPPMSWAQWAALLDAEEAGNAK</sequence>
<dbReference type="EMBL" id="MU275957">
    <property type="protein sequence ID" value="KAI0045226.1"/>
    <property type="molecule type" value="Genomic_DNA"/>
</dbReference>
<comment type="caution">
    <text evidence="1">The sequence shown here is derived from an EMBL/GenBank/DDBJ whole genome shotgun (WGS) entry which is preliminary data.</text>
</comment>
<reference evidence="1" key="1">
    <citation type="submission" date="2021-02" db="EMBL/GenBank/DDBJ databases">
        <authorList>
            <consortium name="DOE Joint Genome Institute"/>
            <person name="Ahrendt S."/>
            <person name="Looney B.P."/>
            <person name="Miyauchi S."/>
            <person name="Morin E."/>
            <person name="Drula E."/>
            <person name="Courty P.E."/>
            <person name="Chicoki N."/>
            <person name="Fauchery L."/>
            <person name="Kohler A."/>
            <person name="Kuo A."/>
            <person name="Labutti K."/>
            <person name="Pangilinan J."/>
            <person name="Lipzen A."/>
            <person name="Riley R."/>
            <person name="Andreopoulos W."/>
            <person name="He G."/>
            <person name="Johnson J."/>
            <person name="Barry K.W."/>
            <person name="Grigoriev I.V."/>
            <person name="Nagy L."/>
            <person name="Hibbett D."/>
            <person name="Henrissat B."/>
            <person name="Matheny P.B."/>
            <person name="Labbe J."/>
            <person name="Martin F."/>
        </authorList>
    </citation>
    <scope>NUCLEOTIDE SEQUENCE</scope>
    <source>
        <strain evidence="1">FP105234-sp</strain>
    </source>
</reference>
<keyword evidence="2" id="KW-1185">Reference proteome</keyword>
<evidence type="ECO:0000313" key="2">
    <source>
        <dbReference type="Proteomes" id="UP000814033"/>
    </source>
</evidence>
<name>A0ACB8RNK0_9AGAM</name>